<protein>
    <submittedName>
        <fullName evidence="2">Uncharacterized protein</fullName>
    </submittedName>
</protein>
<evidence type="ECO:0000313" key="2">
    <source>
        <dbReference type="EMBL" id="MFD3223910.1"/>
    </source>
</evidence>
<keyword evidence="1" id="KW-0812">Transmembrane</keyword>
<evidence type="ECO:0000256" key="1">
    <source>
        <dbReference type="SAM" id="Phobius"/>
    </source>
</evidence>
<dbReference type="EMBL" id="JBHUCJ010000019">
    <property type="protein sequence ID" value="MFD3223910.1"/>
    <property type="molecule type" value="Genomic_DNA"/>
</dbReference>
<proteinExistence type="predicted"/>
<comment type="caution">
    <text evidence="2">The sequence shown here is derived from an EMBL/GenBank/DDBJ whole genome shotgun (WGS) entry which is preliminary data.</text>
</comment>
<sequence>MMSNFFTFIITLVGAIVGGLIAGYYSLKATKEAHHHQKTLAEENEKLIISSLLQAIHDELETIFDQYQETMGHKVESLNDGEPLNFYYPVVSDFFTVYHGNSFLLGRIRDNDLRKSIIKTYTIAKGMADSFKLNNDLVHKVEHWEVIYAETQLPIHQDRYNSQCRSLIIYAKKLKEIHFELKDNVKATIRMLMKHGVLSEKS</sequence>
<keyword evidence="1" id="KW-0472">Membrane</keyword>
<accession>A0ABW6C6W1</accession>
<reference evidence="2 3" key="1">
    <citation type="submission" date="2024-09" db="EMBL/GenBank/DDBJ databases">
        <title>Genomes of Rahnella.</title>
        <authorList>
            <person name="Mnguni F.C."/>
            <person name="Shin G.Y."/>
            <person name="Coutinho T."/>
        </authorList>
    </citation>
    <scope>NUCLEOTIDE SEQUENCE [LARGE SCALE GENOMIC DNA]</scope>
    <source>
        <strain evidence="2 3">20WA0057</strain>
    </source>
</reference>
<evidence type="ECO:0000313" key="3">
    <source>
        <dbReference type="Proteomes" id="UP001598201"/>
    </source>
</evidence>
<keyword evidence="1" id="KW-1133">Transmembrane helix</keyword>
<organism evidence="2 3">
    <name type="scientific">Rahnella sp. (strain Y9602)</name>
    <dbReference type="NCBI Taxonomy" id="2703885"/>
    <lineage>
        <taxon>Bacteria</taxon>
        <taxon>Pseudomonadati</taxon>
        <taxon>Pseudomonadota</taxon>
        <taxon>Gammaproteobacteria</taxon>
        <taxon>Enterobacterales</taxon>
        <taxon>Yersiniaceae</taxon>
        <taxon>Rahnella</taxon>
    </lineage>
</organism>
<dbReference type="RefSeq" id="WP_379671777.1">
    <property type="nucleotide sequence ID" value="NZ_JBHUCJ010000019.1"/>
</dbReference>
<keyword evidence="3" id="KW-1185">Reference proteome</keyword>
<gene>
    <name evidence="2" type="ORF">ACFPK4_10220</name>
</gene>
<feature type="transmembrane region" description="Helical" evidence="1">
    <location>
        <begin position="6"/>
        <end position="27"/>
    </location>
</feature>
<name>A0ABW6C6W1_RAHSY</name>
<dbReference type="Proteomes" id="UP001598201">
    <property type="component" value="Unassembled WGS sequence"/>
</dbReference>